<dbReference type="PANTHER" id="PTHR43133">
    <property type="entry name" value="RNA POLYMERASE ECF-TYPE SIGMA FACTO"/>
    <property type="match status" value="1"/>
</dbReference>
<keyword evidence="2 6" id="KW-0805">Transcription regulation</keyword>
<evidence type="ECO:0000256" key="4">
    <source>
        <dbReference type="ARBA" id="ARBA00023125"/>
    </source>
</evidence>
<evidence type="ECO:0000256" key="6">
    <source>
        <dbReference type="RuleBase" id="RU000716"/>
    </source>
</evidence>
<evidence type="ECO:0000256" key="5">
    <source>
        <dbReference type="ARBA" id="ARBA00023163"/>
    </source>
</evidence>
<dbReference type="OrthoDB" id="9785675at2"/>
<keyword evidence="5 6" id="KW-0804">Transcription</keyword>
<organism evidence="9 10">
    <name type="scientific">Marininema halotolerans</name>
    <dbReference type="NCBI Taxonomy" id="1155944"/>
    <lineage>
        <taxon>Bacteria</taxon>
        <taxon>Bacillati</taxon>
        <taxon>Bacillota</taxon>
        <taxon>Bacilli</taxon>
        <taxon>Bacillales</taxon>
        <taxon>Thermoactinomycetaceae</taxon>
        <taxon>Marininema</taxon>
    </lineage>
</organism>
<evidence type="ECO:0000313" key="9">
    <source>
        <dbReference type="EMBL" id="SFS31389.1"/>
    </source>
</evidence>
<dbReference type="Pfam" id="PF08281">
    <property type="entry name" value="Sigma70_r4_2"/>
    <property type="match status" value="1"/>
</dbReference>
<dbReference type="CDD" id="cd06171">
    <property type="entry name" value="Sigma70_r4"/>
    <property type="match status" value="1"/>
</dbReference>
<keyword evidence="10" id="KW-1185">Reference proteome</keyword>
<protein>
    <recommendedName>
        <fullName evidence="6">RNA polymerase sigma factor</fullName>
    </recommendedName>
</protein>
<dbReference type="Gene3D" id="1.10.10.10">
    <property type="entry name" value="Winged helix-like DNA-binding domain superfamily/Winged helix DNA-binding domain"/>
    <property type="match status" value="1"/>
</dbReference>
<evidence type="ECO:0000256" key="2">
    <source>
        <dbReference type="ARBA" id="ARBA00023015"/>
    </source>
</evidence>
<dbReference type="InterPro" id="IPR000838">
    <property type="entry name" value="RNA_pol_sigma70_ECF_CS"/>
</dbReference>
<dbReference type="PROSITE" id="PS01063">
    <property type="entry name" value="SIGMA70_ECF"/>
    <property type="match status" value="1"/>
</dbReference>
<evidence type="ECO:0000259" key="8">
    <source>
        <dbReference type="Pfam" id="PF08281"/>
    </source>
</evidence>
<dbReference type="GO" id="GO:0006950">
    <property type="term" value="P:response to stress"/>
    <property type="evidence" value="ECO:0007669"/>
    <property type="project" value="UniProtKB-ARBA"/>
</dbReference>
<dbReference type="GO" id="GO:0016987">
    <property type="term" value="F:sigma factor activity"/>
    <property type="evidence" value="ECO:0007669"/>
    <property type="project" value="UniProtKB-KW"/>
</dbReference>
<keyword evidence="3 6" id="KW-0731">Sigma factor</keyword>
<dbReference type="RefSeq" id="WP_091832322.1">
    <property type="nucleotide sequence ID" value="NZ_FPAA01000001.1"/>
</dbReference>
<dbReference type="InterPro" id="IPR014284">
    <property type="entry name" value="RNA_pol_sigma-70_dom"/>
</dbReference>
<dbReference type="InterPro" id="IPR013249">
    <property type="entry name" value="RNA_pol_sigma70_r4_t2"/>
</dbReference>
<dbReference type="Proteomes" id="UP000198660">
    <property type="component" value="Unassembled WGS sequence"/>
</dbReference>
<feature type="domain" description="RNA polymerase sigma-70 region 2" evidence="7">
    <location>
        <begin position="33"/>
        <end position="98"/>
    </location>
</feature>
<proteinExistence type="inferred from homology"/>
<keyword evidence="4 6" id="KW-0238">DNA-binding</keyword>
<evidence type="ECO:0000259" key="7">
    <source>
        <dbReference type="Pfam" id="PF04542"/>
    </source>
</evidence>
<dbReference type="Pfam" id="PF04542">
    <property type="entry name" value="Sigma70_r2"/>
    <property type="match status" value="1"/>
</dbReference>
<evidence type="ECO:0000256" key="1">
    <source>
        <dbReference type="ARBA" id="ARBA00010641"/>
    </source>
</evidence>
<dbReference type="PANTHER" id="PTHR43133:SF8">
    <property type="entry name" value="RNA POLYMERASE SIGMA FACTOR HI_1459-RELATED"/>
    <property type="match status" value="1"/>
</dbReference>
<dbReference type="SUPFAM" id="SSF88946">
    <property type="entry name" value="Sigma2 domain of RNA polymerase sigma factors"/>
    <property type="match status" value="1"/>
</dbReference>
<dbReference type="NCBIfam" id="TIGR02937">
    <property type="entry name" value="sigma70-ECF"/>
    <property type="match status" value="1"/>
</dbReference>
<reference evidence="10" key="1">
    <citation type="submission" date="2016-10" db="EMBL/GenBank/DDBJ databases">
        <authorList>
            <person name="Varghese N."/>
            <person name="Submissions S."/>
        </authorList>
    </citation>
    <scope>NUCLEOTIDE SEQUENCE [LARGE SCALE GENOMIC DNA]</scope>
    <source>
        <strain evidence="10">DSM 45789</strain>
    </source>
</reference>
<dbReference type="Gene3D" id="1.10.1740.10">
    <property type="match status" value="1"/>
</dbReference>
<comment type="similarity">
    <text evidence="1 6">Belongs to the sigma-70 factor family. ECF subfamily.</text>
</comment>
<dbReference type="GO" id="GO:0006352">
    <property type="term" value="P:DNA-templated transcription initiation"/>
    <property type="evidence" value="ECO:0007669"/>
    <property type="project" value="InterPro"/>
</dbReference>
<dbReference type="AlphaFoldDB" id="A0A1I6NU48"/>
<sequence>MSESDGADRSIENDEASMRELAEGNHHAFDALVFRHHRSLFGYIYRLVLHERTAEDLVQETLMRVFQQAEEGFVPERFKPWLYRIATNVCKDHWKKASTRHERPMEWLQEPKGEVVTFADRHADRQWLVEALHTLSIPNRMALYLRFYQDLTYGEIAEVLDLPINTVKSRVSRGLKALENHLNEANDEGGWECEVRTGRA</sequence>
<dbReference type="InterPro" id="IPR039425">
    <property type="entry name" value="RNA_pol_sigma-70-like"/>
</dbReference>
<accession>A0A1I6NU48</accession>
<dbReference type="EMBL" id="FPAA01000001">
    <property type="protein sequence ID" value="SFS31389.1"/>
    <property type="molecule type" value="Genomic_DNA"/>
</dbReference>
<evidence type="ECO:0000256" key="3">
    <source>
        <dbReference type="ARBA" id="ARBA00023082"/>
    </source>
</evidence>
<dbReference type="InterPro" id="IPR013324">
    <property type="entry name" value="RNA_pol_sigma_r3/r4-like"/>
</dbReference>
<gene>
    <name evidence="9" type="ORF">SAMN05444972_101129</name>
</gene>
<dbReference type="InterPro" id="IPR007627">
    <property type="entry name" value="RNA_pol_sigma70_r2"/>
</dbReference>
<name>A0A1I6NU48_9BACL</name>
<dbReference type="GO" id="GO:0003677">
    <property type="term" value="F:DNA binding"/>
    <property type="evidence" value="ECO:0007669"/>
    <property type="project" value="UniProtKB-KW"/>
</dbReference>
<dbReference type="SUPFAM" id="SSF88659">
    <property type="entry name" value="Sigma3 and sigma4 domains of RNA polymerase sigma factors"/>
    <property type="match status" value="1"/>
</dbReference>
<dbReference type="InterPro" id="IPR036388">
    <property type="entry name" value="WH-like_DNA-bd_sf"/>
</dbReference>
<evidence type="ECO:0000313" key="10">
    <source>
        <dbReference type="Proteomes" id="UP000198660"/>
    </source>
</evidence>
<feature type="domain" description="RNA polymerase sigma factor 70 region 4 type 2" evidence="8">
    <location>
        <begin position="126"/>
        <end position="178"/>
    </location>
</feature>
<dbReference type="InterPro" id="IPR013325">
    <property type="entry name" value="RNA_pol_sigma_r2"/>
</dbReference>